<evidence type="ECO:0000313" key="3">
    <source>
        <dbReference type="Proteomes" id="UP000192591"/>
    </source>
</evidence>
<sequence length="102" mass="11293">MPHVLVQQRFEDFDRWQRVFDRLRPARAEAGCRSTAVFRNRRDPQEVVVLFDFADLALAQRHMGSPQLRDAWRDAGVTDPGTVTVLDAVSGAAPTGTSGSPA</sequence>
<evidence type="ECO:0000259" key="1">
    <source>
        <dbReference type="Pfam" id="PF03992"/>
    </source>
</evidence>
<protein>
    <recommendedName>
        <fullName evidence="1">ABM domain-containing protein</fullName>
    </recommendedName>
</protein>
<dbReference type="RefSeq" id="WP_081193950.1">
    <property type="nucleotide sequence ID" value="NZ_MWIH01000008.1"/>
</dbReference>
<dbReference type="Gene3D" id="3.30.70.100">
    <property type="match status" value="1"/>
</dbReference>
<reference evidence="2 3" key="1">
    <citation type="submission" date="2017-02" db="EMBL/GenBank/DDBJ databases">
        <title>Draft genome of Saccharomonospora sp. 154.</title>
        <authorList>
            <person name="Alonso-Carmona G.S."/>
            <person name="De La Haba R."/>
            <person name="Vera-Gargallo B."/>
            <person name="Sandoval-Trujillo A.H."/>
            <person name="Ramirez-Duran N."/>
            <person name="Ventosa A."/>
        </authorList>
    </citation>
    <scope>NUCLEOTIDE SEQUENCE [LARGE SCALE GENOMIC DNA]</scope>
    <source>
        <strain evidence="2 3">LRS4.154</strain>
    </source>
</reference>
<evidence type="ECO:0000313" key="2">
    <source>
        <dbReference type="EMBL" id="OQO89822.1"/>
    </source>
</evidence>
<proteinExistence type="predicted"/>
<dbReference type="InterPro" id="IPR007138">
    <property type="entry name" value="ABM_dom"/>
</dbReference>
<dbReference type="AlphaFoldDB" id="A0A1V8ZY66"/>
<dbReference type="EMBL" id="MWIH01000008">
    <property type="protein sequence ID" value="OQO89822.1"/>
    <property type="molecule type" value="Genomic_DNA"/>
</dbReference>
<keyword evidence="3" id="KW-1185">Reference proteome</keyword>
<gene>
    <name evidence="2" type="ORF">B1813_18380</name>
</gene>
<dbReference type="Proteomes" id="UP000192591">
    <property type="component" value="Unassembled WGS sequence"/>
</dbReference>
<dbReference type="Pfam" id="PF03992">
    <property type="entry name" value="ABM"/>
    <property type="match status" value="1"/>
</dbReference>
<accession>A0A1V8ZY66</accession>
<dbReference type="SUPFAM" id="SSF54909">
    <property type="entry name" value="Dimeric alpha+beta barrel"/>
    <property type="match status" value="1"/>
</dbReference>
<dbReference type="InterPro" id="IPR011008">
    <property type="entry name" value="Dimeric_a/b-barrel"/>
</dbReference>
<name>A0A1V8ZY66_SACPI</name>
<organism evidence="2 3">
    <name type="scientific">Saccharomonospora piscinae</name>
    <dbReference type="NCBI Taxonomy" id="687388"/>
    <lineage>
        <taxon>Bacteria</taxon>
        <taxon>Bacillati</taxon>
        <taxon>Actinomycetota</taxon>
        <taxon>Actinomycetes</taxon>
        <taxon>Pseudonocardiales</taxon>
        <taxon>Pseudonocardiaceae</taxon>
        <taxon>Saccharomonospora</taxon>
    </lineage>
</organism>
<feature type="domain" description="ABM" evidence="1">
    <location>
        <begin position="13"/>
        <end position="71"/>
    </location>
</feature>
<comment type="caution">
    <text evidence="2">The sequence shown here is derived from an EMBL/GenBank/DDBJ whole genome shotgun (WGS) entry which is preliminary data.</text>
</comment>